<feature type="compositionally biased region" description="Basic and acidic residues" evidence="1">
    <location>
        <begin position="114"/>
        <end position="126"/>
    </location>
</feature>
<comment type="caution">
    <text evidence="2">The sequence shown here is derived from an EMBL/GenBank/DDBJ whole genome shotgun (WGS) entry which is preliminary data.</text>
</comment>
<dbReference type="Proteomes" id="UP000292052">
    <property type="component" value="Unassembled WGS sequence"/>
</dbReference>
<keyword evidence="3" id="KW-1185">Reference proteome</keyword>
<proteinExistence type="predicted"/>
<name>A0A482V9D2_ASBVE</name>
<dbReference type="OrthoDB" id="6778357at2759"/>
<protein>
    <submittedName>
        <fullName evidence="2">Uncharacterized protein</fullName>
    </submittedName>
</protein>
<evidence type="ECO:0000313" key="3">
    <source>
        <dbReference type="Proteomes" id="UP000292052"/>
    </source>
</evidence>
<dbReference type="AlphaFoldDB" id="A0A482V9D2"/>
<evidence type="ECO:0000313" key="2">
    <source>
        <dbReference type="EMBL" id="RZB39865.1"/>
    </source>
</evidence>
<dbReference type="EMBL" id="QDEB01124591">
    <property type="protein sequence ID" value="RZB39865.1"/>
    <property type="molecule type" value="Genomic_DNA"/>
</dbReference>
<feature type="compositionally biased region" description="Basic and acidic residues" evidence="1">
    <location>
        <begin position="77"/>
        <end position="88"/>
    </location>
</feature>
<reference evidence="2 3" key="1">
    <citation type="submission" date="2017-03" db="EMBL/GenBank/DDBJ databases">
        <title>Genome of the blue death feigning beetle - Asbolus verrucosus.</title>
        <authorList>
            <person name="Rider S.D."/>
        </authorList>
    </citation>
    <scope>NUCLEOTIDE SEQUENCE [LARGE SCALE GENOMIC DNA]</scope>
    <source>
        <strain evidence="2">Butters</strain>
        <tissue evidence="2">Head and leg muscle</tissue>
    </source>
</reference>
<gene>
    <name evidence="2" type="ORF">BDFB_003247</name>
</gene>
<organism evidence="2 3">
    <name type="scientific">Asbolus verrucosus</name>
    <name type="common">Desert ironclad beetle</name>
    <dbReference type="NCBI Taxonomy" id="1661398"/>
    <lineage>
        <taxon>Eukaryota</taxon>
        <taxon>Metazoa</taxon>
        <taxon>Ecdysozoa</taxon>
        <taxon>Arthropoda</taxon>
        <taxon>Hexapoda</taxon>
        <taxon>Insecta</taxon>
        <taxon>Pterygota</taxon>
        <taxon>Neoptera</taxon>
        <taxon>Endopterygota</taxon>
        <taxon>Coleoptera</taxon>
        <taxon>Polyphaga</taxon>
        <taxon>Cucujiformia</taxon>
        <taxon>Tenebrionidae</taxon>
        <taxon>Pimeliinae</taxon>
        <taxon>Asbolus</taxon>
    </lineage>
</organism>
<feature type="compositionally biased region" description="Polar residues" evidence="1">
    <location>
        <begin position="94"/>
        <end position="105"/>
    </location>
</feature>
<evidence type="ECO:0000256" key="1">
    <source>
        <dbReference type="SAM" id="MobiDB-lite"/>
    </source>
</evidence>
<feature type="region of interest" description="Disordered" evidence="1">
    <location>
        <begin position="40"/>
        <end position="126"/>
    </location>
</feature>
<accession>A0A482V9D2</accession>
<feature type="compositionally biased region" description="Basic and acidic residues" evidence="1">
    <location>
        <begin position="43"/>
        <end position="69"/>
    </location>
</feature>
<sequence length="126" mass="14522">MIPFETKEGLSGHCCVFFGNLTNPDITFPKEEVSRQILANKNFDNRTRPNQNKEQEKPKNDSGKMEFTERNYNYGNKRKEIIKDHAEQEPENPENITIKNKNAFDTPTVCPEGTMKDHGGDCQEPF</sequence>